<comment type="caution">
    <text evidence="1">The sequence shown here is derived from an EMBL/GenBank/DDBJ whole genome shotgun (WGS) entry which is preliminary data.</text>
</comment>
<evidence type="ECO:0000313" key="2">
    <source>
        <dbReference type="Proteomes" id="UP000827872"/>
    </source>
</evidence>
<sequence>MPSFHSDLRDGWLKLGGLEATTGGTTLPLNLDLGGQKRQLEDGSFATASLNLDRIHHSPRSTVTEEYRST</sequence>
<protein>
    <submittedName>
        <fullName evidence="1">Uncharacterized protein</fullName>
    </submittedName>
</protein>
<gene>
    <name evidence="1" type="ORF">K3G42_030990</name>
</gene>
<keyword evidence="2" id="KW-1185">Reference proteome</keyword>
<reference evidence="1" key="1">
    <citation type="submission" date="2021-08" db="EMBL/GenBank/DDBJ databases">
        <title>The first chromosome-level gecko genome reveals the dynamic sex chromosomes of Neotropical dwarf geckos (Sphaerodactylidae: Sphaerodactylus).</title>
        <authorList>
            <person name="Pinto B.J."/>
            <person name="Keating S.E."/>
            <person name="Gamble T."/>
        </authorList>
    </citation>
    <scope>NUCLEOTIDE SEQUENCE</scope>
    <source>
        <strain evidence="1">TG3544</strain>
    </source>
</reference>
<proteinExistence type="predicted"/>
<dbReference type="EMBL" id="CM037616">
    <property type="protein sequence ID" value="KAH7993433.1"/>
    <property type="molecule type" value="Genomic_DNA"/>
</dbReference>
<dbReference type="Proteomes" id="UP000827872">
    <property type="component" value="Linkage Group LG03"/>
</dbReference>
<name>A0ACB8ELR0_9SAUR</name>
<accession>A0ACB8ELR0</accession>
<evidence type="ECO:0000313" key="1">
    <source>
        <dbReference type="EMBL" id="KAH7993433.1"/>
    </source>
</evidence>
<organism evidence="1 2">
    <name type="scientific">Sphaerodactylus townsendi</name>
    <dbReference type="NCBI Taxonomy" id="933632"/>
    <lineage>
        <taxon>Eukaryota</taxon>
        <taxon>Metazoa</taxon>
        <taxon>Chordata</taxon>
        <taxon>Craniata</taxon>
        <taxon>Vertebrata</taxon>
        <taxon>Euteleostomi</taxon>
        <taxon>Lepidosauria</taxon>
        <taxon>Squamata</taxon>
        <taxon>Bifurcata</taxon>
        <taxon>Gekkota</taxon>
        <taxon>Sphaerodactylidae</taxon>
        <taxon>Sphaerodactylus</taxon>
    </lineage>
</organism>